<gene>
    <name evidence="2" type="ORF">HDU87_001749</name>
</gene>
<evidence type="ECO:0000313" key="3">
    <source>
        <dbReference type="Proteomes" id="UP001212152"/>
    </source>
</evidence>
<dbReference type="Proteomes" id="UP001212152">
    <property type="component" value="Unassembled WGS sequence"/>
</dbReference>
<dbReference type="AlphaFoldDB" id="A0AAD5TM02"/>
<sequence length="298" mass="31806">MLDEHGKPPEPSPGRAESAPVELEGLAPALASLSLAANQVPPPRPPQKEKAKRPPKPGSKAAILLKQQQQQQQQQQKQQQTAVSSGPSTDEATVDPPDPTFDQSTGVLILSFRTPSALAGALLRPHVAYEGGHLNGPLKGVNFPSSHYSTWLATSSASSSSSSASSSSSPTPATPPTLTAAEQATAALIPPAATYICAYIRNDRSTLLHEWAHARFHVSDAYRALCVAQWAALDTATVKVVRKELEMRGYREDVYVDEWQAYCVEGPGEFGKKAGRALGEAHCVLRREVGTPPSFSRA</sequence>
<dbReference type="EMBL" id="JADGJQ010000015">
    <property type="protein sequence ID" value="KAJ3180636.1"/>
    <property type="molecule type" value="Genomic_DNA"/>
</dbReference>
<name>A0AAD5TM02_9FUNG</name>
<proteinExistence type="predicted"/>
<feature type="compositionally biased region" description="Polar residues" evidence="1">
    <location>
        <begin position="81"/>
        <end position="91"/>
    </location>
</feature>
<keyword evidence="3" id="KW-1185">Reference proteome</keyword>
<reference evidence="2" key="1">
    <citation type="submission" date="2020-05" db="EMBL/GenBank/DDBJ databases">
        <title>Phylogenomic resolution of chytrid fungi.</title>
        <authorList>
            <person name="Stajich J.E."/>
            <person name="Amses K."/>
            <person name="Simmons R."/>
            <person name="Seto K."/>
            <person name="Myers J."/>
            <person name="Bonds A."/>
            <person name="Quandt C.A."/>
            <person name="Barry K."/>
            <person name="Liu P."/>
            <person name="Grigoriev I."/>
            <person name="Longcore J.E."/>
            <person name="James T.Y."/>
        </authorList>
    </citation>
    <scope>NUCLEOTIDE SEQUENCE</scope>
    <source>
        <strain evidence="2">JEL0379</strain>
    </source>
</reference>
<organism evidence="2 3">
    <name type="scientific">Geranomyces variabilis</name>
    <dbReference type="NCBI Taxonomy" id="109894"/>
    <lineage>
        <taxon>Eukaryota</taxon>
        <taxon>Fungi</taxon>
        <taxon>Fungi incertae sedis</taxon>
        <taxon>Chytridiomycota</taxon>
        <taxon>Chytridiomycota incertae sedis</taxon>
        <taxon>Chytridiomycetes</taxon>
        <taxon>Spizellomycetales</taxon>
        <taxon>Powellomycetaceae</taxon>
        <taxon>Geranomyces</taxon>
    </lineage>
</organism>
<evidence type="ECO:0000256" key="1">
    <source>
        <dbReference type="SAM" id="MobiDB-lite"/>
    </source>
</evidence>
<accession>A0AAD5TM02</accession>
<comment type="caution">
    <text evidence="2">The sequence shown here is derived from an EMBL/GenBank/DDBJ whole genome shotgun (WGS) entry which is preliminary data.</text>
</comment>
<feature type="compositionally biased region" description="Low complexity" evidence="1">
    <location>
        <begin position="66"/>
        <end position="80"/>
    </location>
</feature>
<protein>
    <submittedName>
        <fullName evidence="2">Uncharacterized protein</fullName>
    </submittedName>
</protein>
<feature type="region of interest" description="Disordered" evidence="1">
    <location>
        <begin position="1"/>
        <end position="102"/>
    </location>
</feature>
<evidence type="ECO:0000313" key="2">
    <source>
        <dbReference type="EMBL" id="KAJ3180636.1"/>
    </source>
</evidence>
<feature type="compositionally biased region" description="Low complexity" evidence="1">
    <location>
        <begin position="22"/>
        <end position="37"/>
    </location>
</feature>